<name>W9RR04_9ROSA</name>
<accession>W9RR04</accession>
<dbReference type="InterPro" id="IPR036869">
    <property type="entry name" value="J_dom_sf"/>
</dbReference>
<dbReference type="EMBL" id="KE345471">
    <property type="protein sequence ID" value="EXC04409.1"/>
    <property type="molecule type" value="Genomic_DNA"/>
</dbReference>
<evidence type="ECO:0000259" key="1">
    <source>
        <dbReference type="PROSITE" id="PS50076"/>
    </source>
</evidence>
<dbReference type="CDD" id="cd06257">
    <property type="entry name" value="DnaJ"/>
    <property type="match status" value="1"/>
</dbReference>
<dbReference type="AlphaFoldDB" id="W9RR04"/>
<evidence type="ECO:0000313" key="2">
    <source>
        <dbReference type="EMBL" id="EXC04409.1"/>
    </source>
</evidence>
<dbReference type="PROSITE" id="PS50076">
    <property type="entry name" value="DNAJ_2"/>
    <property type="match status" value="1"/>
</dbReference>
<dbReference type="InterPro" id="IPR018253">
    <property type="entry name" value="DnaJ_domain_CS"/>
</dbReference>
<sequence>MVKETAYYEILGVHVDASPAEGLLSQGSILHSFALRSLAIRSMYRAAARLVHPDKNPGDPKAAENFQALGEAYQVLSDPEKREAYDKHGKAGIPQDSMVDPSVVFGMLFGSELFEDYVGQLALASLASLASIETEEESYDPEVRQHRVQEKLKALQKAREEKLISILKDRLQPFVEGRVDEFVNGTKSEAQRLSIAGKIFIHML</sequence>
<dbReference type="SUPFAM" id="SSF46565">
    <property type="entry name" value="Chaperone J-domain"/>
    <property type="match status" value="1"/>
</dbReference>
<keyword evidence="3" id="KW-1185">Reference proteome</keyword>
<dbReference type="SMART" id="SM00271">
    <property type="entry name" value="DnaJ"/>
    <property type="match status" value="1"/>
</dbReference>
<dbReference type="InterPro" id="IPR001623">
    <property type="entry name" value="DnaJ_domain"/>
</dbReference>
<reference evidence="3" key="1">
    <citation type="submission" date="2013-01" db="EMBL/GenBank/DDBJ databases">
        <title>Draft Genome Sequence of a Mulberry Tree, Morus notabilis C.K. Schneid.</title>
        <authorList>
            <person name="He N."/>
            <person name="Zhao S."/>
        </authorList>
    </citation>
    <scope>NUCLEOTIDE SEQUENCE</scope>
</reference>
<dbReference type="PROSITE" id="PS00636">
    <property type="entry name" value="DNAJ_1"/>
    <property type="match status" value="1"/>
</dbReference>
<evidence type="ECO:0000313" key="3">
    <source>
        <dbReference type="Proteomes" id="UP000030645"/>
    </source>
</evidence>
<dbReference type="PANTHER" id="PTHR44094">
    <property type="entry name" value="DNAJ HEAT SHOCK N-TERMINAL DOMAIN-CONTAINING PROTEIN"/>
    <property type="match status" value="1"/>
</dbReference>
<feature type="domain" description="J" evidence="1">
    <location>
        <begin position="6"/>
        <end position="89"/>
    </location>
</feature>
<gene>
    <name evidence="2" type="ORF">L484_008745</name>
</gene>
<dbReference type="PRINTS" id="PR00625">
    <property type="entry name" value="JDOMAIN"/>
</dbReference>
<dbReference type="PANTHER" id="PTHR44094:SF8">
    <property type="entry name" value="DNAJ HEAT SHOCK N-TERMINAL DOMAIN-CONTAINING PROTEIN-RELATED"/>
    <property type="match status" value="1"/>
</dbReference>
<dbReference type="Pfam" id="PF00226">
    <property type="entry name" value="DnaJ"/>
    <property type="match status" value="1"/>
</dbReference>
<proteinExistence type="predicted"/>
<organism evidence="2 3">
    <name type="scientific">Morus notabilis</name>
    <dbReference type="NCBI Taxonomy" id="981085"/>
    <lineage>
        <taxon>Eukaryota</taxon>
        <taxon>Viridiplantae</taxon>
        <taxon>Streptophyta</taxon>
        <taxon>Embryophyta</taxon>
        <taxon>Tracheophyta</taxon>
        <taxon>Spermatophyta</taxon>
        <taxon>Magnoliopsida</taxon>
        <taxon>eudicotyledons</taxon>
        <taxon>Gunneridae</taxon>
        <taxon>Pentapetalae</taxon>
        <taxon>rosids</taxon>
        <taxon>fabids</taxon>
        <taxon>Rosales</taxon>
        <taxon>Moraceae</taxon>
        <taxon>Moreae</taxon>
        <taxon>Morus</taxon>
    </lineage>
</organism>
<dbReference type="Gene3D" id="1.10.287.110">
    <property type="entry name" value="DnaJ domain"/>
    <property type="match status" value="1"/>
</dbReference>
<protein>
    <submittedName>
        <fullName evidence="2">Chaperone protein dnaJ 10</fullName>
    </submittedName>
</protein>
<dbReference type="STRING" id="981085.W9RR04"/>
<dbReference type="eggNOG" id="KOG0691">
    <property type="taxonomic scope" value="Eukaryota"/>
</dbReference>
<dbReference type="Proteomes" id="UP000030645">
    <property type="component" value="Unassembled WGS sequence"/>
</dbReference>
<dbReference type="InterPro" id="IPR052423">
    <property type="entry name" value="EMIR"/>
</dbReference>